<dbReference type="InterPro" id="IPR007387">
    <property type="entry name" value="TRAP_DctQ"/>
</dbReference>
<comment type="subcellular location">
    <subcellularLocation>
        <location evidence="1">Cell inner membrane</location>
        <topology evidence="1">Multi-pass membrane protein</topology>
    </subcellularLocation>
</comment>
<keyword evidence="3" id="KW-1003">Cell membrane</keyword>
<evidence type="ECO:0000259" key="9">
    <source>
        <dbReference type="Pfam" id="PF04290"/>
    </source>
</evidence>
<feature type="transmembrane region" description="Helical" evidence="8">
    <location>
        <begin position="93"/>
        <end position="114"/>
    </location>
</feature>
<keyword evidence="4" id="KW-0997">Cell inner membrane</keyword>
<dbReference type="GO" id="GO:0015740">
    <property type="term" value="P:C4-dicarboxylate transport"/>
    <property type="evidence" value="ECO:0007669"/>
    <property type="project" value="TreeGrafter"/>
</dbReference>
<feature type="transmembrane region" description="Helical" evidence="8">
    <location>
        <begin position="55"/>
        <end position="72"/>
    </location>
</feature>
<dbReference type="Pfam" id="PF04290">
    <property type="entry name" value="DctQ"/>
    <property type="match status" value="1"/>
</dbReference>
<feature type="transmembrane region" description="Helical" evidence="8">
    <location>
        <begin position="134"/>
        <end position="159"/>
    </location>
</feature>
<evidence type="ECO:0000256" key="8">
    <source>
        <dbReference type="SAM" id="Phobius"/>
    </source>
</evidence>
<evidence type="ECO:0000256" key="3">
    <source>
        <dbReference type="ARBA" id="ARBA00022475"/>
    </source>
</evidence>
<dbReference type="GO" id="GO:0022857">
    <property type="term" value="F:transmembrane transporter activity"/>
    <property type="evidence" value="ECO:0007669"/>
    <property type="project" value="TreeGrafter"/>
</dbReference>
<dbReference type="GO" id="GO:0005886">
    <property type="term" value="C:plasma membrane"/>
    <property type="evidence" value="ECO:0007669"/>
    <property type="project" value="UniProtKB-SubCell"/>
</dbReference>
<dbReference type="PANTHER" id="PTHR35011">
    <property type="entry name" value="2,3-DIKETO-L-GULONATE TRAP TRANSPORTER SMALL PERMEASE PROTEIN YIAM"/>
    <property type="match status" value="1"/>
</dbReference>
<keyword evidence="6 8" id="KW-1133">Transmembrane helix</keyword>
<dbReference type="InterPro" id="IPR055348">
    <property type="entry name" value="DctQ"/>
</dbReference>
<dbReference type="AlphaFoldDB" id="A0A381RXH2"/>
<dbReference type="EMBL" id="UINC01002256">
    <property type="protein sequence ID" value="SUZ94677.1"/>
    <property type="molecule type" value="Genomic_DNA"/>
</dbReference>
<reference evidence="10" key="1">
    <citation type="submission" date="2018-05" db="EMBL/GenBank/DDBJ databases">
        <authorList>
            <person name="Lanie J.A."/>
            <person name="Ng W.-L."/>
            <person name="Kazmierczak K.M."/>
            <person name="Andrzejewski T.M."/>
            <person name="Davidsen T.M."/>
            <person name="Wayne K.J."/>
            <person name="Tettelin H."/>
            <person name="Glass J.I."/>
            <person name="Rusch D."/>
            <person name="Podicherti R."/>
            <person name="Tsui H.-C.T."/>
            <person name="Winkler M.E."/>
        </authorList>
    </citation>
    <scope>NUCLEOTIDE SEQUENCE</scope>
</reference>
<keyword evidence="5 8" id="KW-0812">Transmembrane</keyword>
<name>A0A381RXH2_9ZZZZ</name>
<evidence type="ECO:0000256" key="7">
    <source>
        <dbReference type="ARBA" id="ARBA00023136"/>
    </source>
</evidence>
<evidence type="ECO:0000256" key="2">
    <source>
        <dbReference type="ARBA" id="ARBA00022448"/>
    </source>
</evidence>
<protein>
    <recommendedName>
        <fullName evidence="9">Tripartite ATP-independent periplasmic transporters DctQ component domain-containing protein</fullName>
    </recommendedName>
</protein>
<proteinExistence type="predicted"/>
<feature type="domain" description="Tripartite ATP-independent periplasmic transporters DctQ component" evidence="9">
    <location>
        <begin position="30"/>
        <end position="159"/>
    </location>
</feature>
<keyword evidence="2" id="KW-0813">Transport</keyword>
<evidence type="ECO:0000256" key="5">
    <source>
        <dbReference type="ARBA" id="ARBA00022692"/>
    </source>
</evidence>
<evidence type="ECO:0000256" key="4">
    <source>
        <dbReference type="ARBA" id="ARBA00022519"/>
    </source>
</evidence>
<evidence type="ECO:0000256" key="6">
    <source>
        <dbReference type="ARBA" id="ARBA00022989"/>
    </source>
</evidence>
<keyword evidence="7 8" id="KW-0472">Membrane</keyword>
<gene>
    <name evidence="10" type="ORF">METZ01_LOCUS47531</name>
</gene>
<evidence type="ECO:0000313" key="10">
    <source>
        <dbReference type="EMBL" id="SUZ94677.1"/>
    </source>
</evidence>
<organism evidence="10">
    <name type="scientific">marine metagenome</name>
    <dbReference type="NCBI Taxonomy" id="408172"/>
    <lineage>
        <taxon>unclassified sequences</taxon>
        <taxon>metagenomes</taxon>
        <taxon>ecological metagenomes</taxon>
    </lineage>
</organism>
<sequence>MNKYIESYSSICQIIATGLRYLAFLTVVLIVLSLGAQVCFRYLLQLPLEHTDELAQTSLVWLTFIGAAALYREGGHITVDCLSDLFSEQVSRYLAITVEVTITFILCLIIVQIFETQSVMQRVTYGTLGYSKFTLHFLPLLISCLATVLFNIEAILFLLRNDATPANRRFI</sequence>
<evidence type="ECO:0000256" key="1">
    <source>
        <dbReference type="ARBA" id="ARBA00004429"/>
    </source>
</evidence>
<dbReference type="PANTHER" id="PTHR35011:SF2">
    <property type="entry name" value="2,3-DIKETO-L-GULONATE TRAP TRANSPORTER SMALL PERMEASE PROTEIN YIAM"/>
    <property type="match status" value="1"/>
</dbReference>
<feature type="transmembrane region" description="Helical" evidence="8">
    <location>
        <begin position="21"/>
        <end position="43"/>
    </location>
</feature>
<accession>A0A381RXH2</accession>